<sequence>MSTINQQRAALDALALRLTPANLKRAIAGIRPSEAEHFLQMLRDASATLSRVPEQPKTNEEFYKW</sequence>
<dbReference type="EMBL" id="CP088100">
    <property type="protein sequence ID" value="UFW91007.1"/>
    <property type="molecule type" value="Genomic_DNA"/>
</dbReference>
<organism evidence="1 2">
    <name type="scientific">Bradyrhizobium barranii</name>
    <dbReference type="NCBI Taxonomy" id="2992140"/>
    <lineage>
        <taxon>Bacteria</taxon>
        <taxon>Pseudomonadati</taxon>
        <taxon>Pseudomonadota</taxon>
        <taxon>Alphaproteobacteria</taxon>
        <taxon>Hyphomicrobiales</taxon>
        <taxon>Nitrobacteraceae</taxon>
        <taxon>Bradyrhizobium</taxon>
    </lineage>
</organism>
<keyword evidence="2" id="KW-1185">Reference proteome</keyword>
<gene>
    <name evidence="1" type="ORF">BjapCC829_21695</name>
</gene>
<proteinExistence type="predicted"/>
<dbReference type="RefSeq" id="WP_231144992.1">
    <property type="nucleotide sequence ID" value="NZ_CP088100.1"/>
</dbReference>
<evidence type="ECO:0000313" key="1">
    <source>
        <dbReference type="EMBL" id="UFW91007.1"/>
    </source>
</evidence>
<dbReference type="Proteomes" id="UP001430990">
    <property type="component" value="Chromosome"/>
</dbReference>
<protein>
    <submittedName>
        <fullName evidence="1">Uncharacterized protein</fullName>
    </submittedName>
</protein>
<reference evidence="1" key="1">
    <citation type="submission" date="2021-11" db="EMBL/GenBank/DDBJ databases">
        <title>Australian commercial rhizobial inoculants.</title>
        <authorList>
            <person name="Kohlmeier M.G."/>
            <person name="O'Hara G.W."/>
            <person name="Colombi E."/>
            <person name="Ramsay J.P."/>
            <person name="Terpolilli J."/>
        </authorList>
    </citation>
    <scope>NUCLEOTIDE SEQUENCE</scope>
    <source>
        <strain evidence="1">CC829</strain>
    </source>
</reference>
<evidence type="ECO:0000313" key="2">
    <source>
        <dbReference type="Proteomes" id="UP001430990"/>
    </source>
</evidence>
<accession>A0ABY3QY90</accession>
<name>A0ABY3QY90_9BRAD</name>